<keyword evidence="2" id="KW-0808">Transferase</keyword>
<reference evidence="2 3" key="1">
    <citation type="submission" date="2016-10" db="EMBL/GenBank/DDBJ databases">
        <authorList>
            <person name="Varghese N."/>
            <person name="Submissions S."/>
        </authorList>
    </citation>
    <scope>NUCLEOTIDE SEQUENCE [LARGE SCALE GENOMIC DNA]</scope>
    <source>
        <strain evidence="2 3">ATCC 19403</strain>
    </source>
</reference>
<dbReference type="PANTHER" id="PTHR43777:SF1">
    <property type="entry name" value="MOLYBDENUM COFACTOR CYTIDYLYLTRANSFERASE"/>
    <property type="match status" value="1"/>
</dbReference>
<evidence type="ECO:0000259" key="1">
    <source>
        <dbReference type="Pfam" id="PF12804"/>
    </source>
</evidence>
<dbReference type="SUPFAM" id="SSF53448">
    <property type="entry name" value="Nucleotide-diphospho-sugar transferases"/>
    <property type="match status" value="1"/>
</dbReference>
<name>A0ABY1C1R1_9FIRM</name>
<protein>
    <submittedName>
        <fullName evidence="2">Molybdenum cofactor cytidylyltransferase</fullName>
    </submittedName>
</protein>
<evidence type="ECO:0000313" key="3">
    <source>
        <dbReference type="Proteomes" id="UP000198970"/>
    </source>
</evidence>
<keyword evidence="2" id="KW-0548">Nucleotidyltransferase</keyword>
<dbReference type="Proteomes" id="UP000198970">
    <property type="component" value="Chromosome I"/>
</dbReference>
<dbReference type="CDD" id="cd04182">
    <property type="entry name" value="GT_2_like_f"/>
    <property type="match status" value="1"/>
</dbReference>
<dbReference type="InterPro" id="IPR029044">
    <property type="entry name" value="Nucleotide-diphossugar_trans"/>
</dbReference>
<dbReference type="PANTHER" id="PTHR43777">
    <property type="entry name" value="MOLYBDENUM COFACTOR CYTIDYLYLTRANSFERASE"/>
    <property type="match status" value="1"/>
</dbReference>
<proteinExistence type="predicted"/>
<keyword evidence="3" id="KW-1185">Reference proteome</keyword>
<dbReference type="GO" id="GO:0016779">
    <property type="term" value="F:nucleotidyltransferase activity"/>
    <property type="evidence" value="ECO:0007669"/>
    <property type="project" value="UniProtKB-KW"/>
</dbReference>
<accession>A0ABY1C1R1</accession>
<feature type="domain" description="MobA-like NTP transferase" evidence="1">
    <location>
        <begin position="6"/>
        <end position="167"/>
    </location>
</feature>
<dbReference type="EMBL" id="LT630003">
    <property type="protein sequence ID" value="SET53644.1"/>
    <property type="molecule type" value="Genomic_DNA"/>
</dbReference>
<dbReference type="RefSeq" id="WP_054791412.1">
    <property type="nucleotide sequence ID" value="NZ_LT630003.1"/>
</dbReference>
<sequence length="191" mass="21578">MKLALILLAAGNSRRFNGNKLLHEFKGKPMYQYILEEVEKLPDGIFDRKVVVTQYQEIMDCLNNYGYEIVVNEESSLGISHSIHLALEVLKSEETDYCFAVCDQPYLKAATIRDLVNGWKNSGKGIGCLCNMGALGNPAIFSRNYLKELLKLEGDVGGKRVIRRHIEDLYLHEVPDGLELVDIDVRKNSES</sequence>
<organism evidence="2 3">
    <name type="scientific">Lacrimispora sphenoides JCM 1415</name>
    <dbReference type="NCBI Taxonomy" id="1297793"/>
    <lineage>
        <taxon>Bacteria</taxon>
        <taxon>Bacillati</taxon>
        <taxon>Bacillota</taxon>
        <taxon>Clostridia</taxon>
        <taxon>Lachnospirales</taxon>
        <taxon>Lachnospiraceae</taxon>
        <taxon>Lacrimispora</taxon>
    </lineage>
</organism>
<dbReference type="Pfam" id="PF12804">
    <property type="entry name" value="NTP_transf_3"/>
    <property type="match status" value="1"/>
</dbReference>
<dbReference type="InterPro" id="IPR025877">
    <property type="entry name" value="MobA-like_NTP_Trfase"/>
</dbReference>
<dbReference type="Gene3D" id="3.90.550.10">
    <property type="entry name" value="Spore Coat Polysaccharide Biosynthesis Protein SpsA, Chain A"/>
    <property type="match status" value="1"/>
</dbReference>
<evidence type="ECO:0000313" key="2">
    <source>
        <dbReference type="EMBL" id="SET53644.1"/>
    </source>
</evidence>
<gene>
    <name evidence="2" type="ORF">SAMN02745906_0258</name>
</gene>